<dbReference type="AlphaFoldDB" id="A0A1A9UKS4"/>
<comment type="subcellular location">
    <subcellularLocation>
        <location evidence="1">Membrane</location>
        <topology evidence="1">Multi-pass membrane protein</topology>
    </subcellularLocation>
</comment>
<evidence type="ECO:0000256" key="1">
    <source>
        <dbReference type="ARBA" id="ARBA00004141"/>
    </source>
</evidence>
<evidence type="ECO:0000256" key="6">
    <source>
        <dbReference type="RuleBase" id="RU363053"/>
    </source>
</evidence>
<sequence>MSLSKPLYSLFGVYFEQLFSHPIRTKSITNSVLAASANYASQRIDGQKVVNQQSVVAYALFGLLFGGSVPHYFYQAIEWLFRHDFKYRKFVQFISERLVYTPIYQALCLYILSLFESNSHDIALKSAEKLYWPLLKANWQYFTFFVWLNVYYVPPMLREFFTTIVAFMWMTYIARKRRRFQENQAVNSKSKPN</sequence>
<accession>A0A1A9UKS4</accession>
<feature type="transmembrane region" description="Helical" evidence="6">
    <location>
        <begin position="55"/>
        <end position="77"/>
    </location>
</feature>
<feature type="transmembrane region" description="Helical" evidence="6">
    <location>
        <begin position="98"/>
        <end position="115"/>
    </location>
</feature>
<dbReference type="STRING" id="7395.A0A1A9UKS4"/>
<dbReference type="Proteomes" id="UP000078200">
    <property type="component" value="Unassembled WGS sequence"/>
</dbReference>
<keyword evidence="4 6" id="KW-1133">Transmembrane helix</keyword>
<reference evidence="7" key="1">
    <citation type="submission" date="2020-05" db="UniProtKB">
        <authorList>
            <consortium name="EnsemblMetazoa"/>
        </authorList>
    </citation>
    <scope>IDENTIFICATION</scope>
    <source>
        <strain evidence="7">TTRI</strain>
    </source>
</reference>
<dbReference type="Pfam" id="PF04117">
    <property type="entry name" value="Mpv17_PMP22"/>
    <property type="match status" value="1"/>
</dbReference>
<evidence type="ECO:0000313" key="8">
    <source>
        <dbReference type="Proteomes" id="UP000078200"/>
    </source>
</evidence>
<organism evidence="7 8">
    <name type="scientific">Glossina austeni</name>
    <name type="common">Savannah tsetse fly</name>
    <dbReference type="NCBI Taxonomy" id="7395"/>
    <lineage>
        <taxon>Eukaryota</taxon>
        <taxon>Metazoa</taxon>
        <taxon>Ecdysozoa</taxon>
        <taxon>Arthropoda</taxon>
        <taxon>Hexapoda</taxon>
        <taxon>Insecta</taxon>
        <taxon>Pterygota</taxon>
        <taxon>Neoptera</taxon>
        <taxon>Endopterygota</taxon>
        <taxon>Diptera</taxon>
        <taxon>Brachycera</taxon>
        <taxon>Muscomorpha</taxon>
        <taxon>Hippoboscoidea</taxon>
        <taxon>Glossinidae</taxon>
        <taxon>Glossina</taxon>
    </lineage>
</organism>
<comment type="similarity">
    <text evidence="2 6">Belongs to the peroxisomal membrane protein PXMP2/4 family.</text>
</comment>
<evidence type="ECO:0000256" key="2">
    <source>
        <dbReference type="ARBA" id="ARBA00006824"/>
    </source>
</evidence>
<protein>
    <recommendedName>
        <fullName evidence="9">Peroxisomal membrane protein 2</fullName>
    </recommendedName>
</protein>
<keyword evidence="5 6" id="KW-0472">Membrane</keyword>
<name>A0A1A9UKS4_GLOAU</name>
<keyword evidence="3 6" id="KW-0812">Transmembrane</keyword>
<evidence type="ECO:0000256" key="5">
    <source>
        <dbReference type="ARBA" id="ARBA00023136"/>
    </source>
</evidence>
<dbReference type="PANTHER" id="PTHR11266:SF80">
    <property type="entry name" value="PEROXISOMAL MEMBRANE PROTEIN 2"/>
    <property type="match status" value="1"/>
</dbReference>
<keyword evidence="8" id="KW-1185">Reference proteome</keyword>
<dbReference type="EnsemblMetazoa" id="GAUT007713-RA">
    <property type="protein sequence ID" value="GAUT007713-PA"/>
    <property type="gene ID" value="GAUT007713"/>
</dbReference>
<dbReference type="InterPro" id="IPR007248">
    <property type="entry name" value="Mpv17_PMP22"/>
</dbReference>
<dbReference type="GO" id="GO:0005778">
    <property type="term" value="C:peroxisomal membrane"/>
    <property type="evidence" value="ECO:0007669"/>
    <property type="project" value="TreeGrafter"/>
</dbReference>
<evidence type="ECO:0000256" key="4">
    <source>
        <dbReference type="ARBA" id="ARBA00022989"/>
    </source>
</evidence>
<evidence type="ECO:0000313" key="7">
    <source>
        <dbReference type="EnsemblMetazoa" id="GAUT007713-PA"/>
    </source>
</evidence>
<feature type="transmembrane region" description="Helical" evidence="6">
    <location>
        <begin position="156"/>
        <end position="174"/>
    </location>
</feature>
<evidence type="ECO:0008006" key="9">
    <source>
        <dbReference type="Google" id="ProtNLM"/>
    </source>
</evidence>
<dbReference type="VEuPathDB" id="VectorBase:GAUT007713"/>
<evidence type="ECO:0000256" key="3">
    <source>
        <dbReference type="ARBA" id="ARBA00022692"/>
    </source>
</evidence>
<proteinExistence type="inferred from homology"/>
<dbReference type="PANTHER" id="PTHR11266">
    <property type="entry name" value="PEROXISOMAL MEMBRANE PROTEIN 2, PXMP2 MPV17"/>
    <property type="match status" value="1"/>
</dbReference>